<gene>
    <name evidence="3" type="ORF">HLUCCA11_08190</name>
</gene>
<accession>A0A0P7YZF5</accession>
<dbReference type="Gene3D" id="1.10.101.10">
    <property type="entry name" value="PGBD-like superfamily/PGBD"/>
    <property type="match status" value="2"/>
</dbReference>
<feature type="repeat" description="WD" evidence="1">
    <location>
        <begin position="267"/>
        <end position="299"/>
    </location>
</feature>
<dbReference type="InterPro" id="IPR036322">
    <property type="entry name" value="WD40_repeat_dom_sf"/>
</dbReference>
<evidence type="ECO:0000259" key="2">
    <source>
        <dbReference type="Pfam" id="PF01471"/>
    </source>
</evidence>
<dbReference type="InterPro" id="IPR015943">
    <property type="entry name" value="WD40/YVTN_repeat-like_dom_sf"/>
</dbReference>
<proteinExistence type="predicted"/>
<dbReference type="Gene3D" id="2.130.10.10">
    <property type="entry name" value="YVTN repeat-like/Quinoprotein amine dehydrogenase"/>
    <property type="match status" value="1"/>
</dbReference>
<dbReference type="STRING" id="1666911.HLUCCA11_08190"/>
<dbReference type="InterPro" id="IPR002477">
    <property type="entry name" value="Peptidoglycan-bd-like"/>
</dbReference>
<evidence type="ECO:0000313" key="4">
    <source>
        <dbReference type="Proteomes" id="UP000050465"/>
    </source>
</evidence>
<feature type="domain" description="Peptidoglycan binding-like" evidence="2">
    <location>
        <begin position="28"/>
        <end position="83"/>
    </location>
</feature>
<dbReference type="Pfam" id="PF00400">
    <property type="entry name" value="WD40"/>
    <property type="match status" value="2"/>
</dbReference>
<dbReference type="PROSITE" id="PS50294">
    <property type="entry name" value="WD_REPEATS_REGION"/>
    <property type="match status" value="1"/>
</dbReference>
<dbReference type="AlphaFoldDB" id="A0A0P7YZF5"/>
<feature type="domain" description="Peptidoglycan binding-like" evidence="2">
    <location>
        <begin position="99"/>
        <end position="161"/>
    </location>
</feature>
<dbReference type="EMBL" id="LJZR01000009">
    <property type="protein sequence ID" value="KPQ35864.1"/>
    <property type="molecule type" value="Genomic_DNA"/>
</dbReference>
<dbReference type="PANTHER" id="PTHR19879">
    <property type="entry name" value="TRANSCRIPTION INITIATION FACTOR TFIID"/>
    <property type="match status" value="1"/>
</dbReference>
<keyword evidence="1" id="KW-0853">WD repeat</keyword>
<comment type="caution">
    <text evidence="3">The sequence shown here is derived from an EMBL/GenBank/DDBJ whole genome shotgun (WGS) entry which is preliminary data.</text>
</comment>
<dbReference type="Proteomes" id="UP000050465">
    <property type="component" value="Unassembled WGS sequence"/>
</dbReference>
<organism evidence="3 4">
    <name type="scientific">Phormidesmis priestleyi Ana</name>
    <dbReference type="NCBI Taxonomy" id="1666911"/>
    <lineage>
        <taxon>Bacteria</taxon>
        <taxon>Bacillati</taxon>
        <taxon>Cyanobacteriota</taxon>
        <taxon>Cyanophyceae</taxon>
        <taxon>Leptolyngbyales</taxon>
        <taxon>Leptolyngbyaceae</taxon>
        <taxon>Phormidesmis</taxon>
    </lineage>
</organism>
<name>A0A0P7YZF5_9CYAN</name>
<protein>
    <submittedName>
        <fullName evidence="3">WD40 repeat</fullName>
    </submittedName>
</protein>
<reference evidence="3 4" key="1">
    <citation type="submission" date="2015-09" db="EMBL/GenBank/DDBJ databases">
        <title>Identification and resolution of microdiversity through metagenomic sequencing of parallel consortia.</title>
        <authorList>
            <person name="Nelson W.C."/>
            <person name="Romine M.F."/>
            <person name="Lindemann S.R."/>
        </authorList>
    </citation>
    <scope>NUCLEOTIDE SEQUENCE [LARGE SCALE GENOMIC DNA]</scope>
    <source>
        <strain evidence="3">Ana</strain>
    </source>
</reference>
<dbReference type="SUPFAM" id="SSF47090">
    <property type="entry name" value="PGBD-like"/>
    <property type="match status" value="2"/>
</dbReference>
<dbReference type="SMART" id="SM00320">
    <property type="entry name" value="WD40"/>
    <property type="match status" value="6"/>
</dbReference>
<feature type="repeat" description="WD" evidence="1">
    <location>
        <begin position="452"/>
        <end position="487"/>
    </location>
</feature>
<dbReference type="SUPFAM" id="SSF50978">
    <property type="entry name" value="WD40 repeat-like"/>
    <property type="match status" value="1"/>
</dbReference>
<evidence type="ECO:0000256" key="1">
    <source>
        <dbReference type="PROSITE-ProRule" id="PRU00221"/>
    </source>
</evidence>
<dbReference type="PATRIC" id="fig|1666911.3.peg.4008"/>
<dbReference type="PANTHER" id="PTHR19879:SF9">
    <property type="entry name" value="TRANSCRIPTION INITIATION FACTOR TFIID SUBUNIT 5"/>
    <property type="match status" value="1"/>
</dbReference>
<dbReference type="InterPro" id="IPR036365">
    <property type="entry name" value="PGBD-like_sf"/>
</dbReference>
<dbReference type="InterPro" id="IPR036366">
    <property type="entry name" value="PGBDSf"/>
</dbReference>
<feature type="repeat" description="WD" evidence="1">
    <location>
        <begin position="182"/>
        <end position="214"/>
    </location>
</feature>
<dbReference type="Pfam" id="PF01471">
    <property type="entry name" value="PG_binding_1"/>
    <property type="match status" value="2"/>
</dbReference>
<sequence length="487" mass="52780">MAHFTQLSPSNVLTLSAVTQPVLRLGDSGSSVVQLQQLLGRYVNPVSLDGEFGPLVLHAVRTFQYKFFLTEDGIVGRQTWEVLISGRPPALPILQMGSQGEEVVWVQEILIRLGLSGATGRFGQADGVFGVATRGAVMQYQTDRRFLTVDGIVGPDTWQALAGDRYSAINHPFTAVNFFHRERRHRRTVSAIATTPFVRFMFTGSVDTLVQRWEETGIRAQAADPGDKGAVSDVAINPATLEVVSSTFGGTIRTTDFRQSDRTRQVFPGRGGSVRAIDISPGGQLIAAGNTDTSLRLFNPNGDLLAERYLHSGEVTDVVFNPRPELFEGQFVSADITQQVILWEGALDTGSPENLQATVLAGQSTGVAKTSVAISNDGYEIAVVAGPRLRIFSSLGGFLAAADYGIALNDVAFSPCSRYLAIARGDNSIWIIDLRAGNAFQEVDLFVPVYVLDRHTEAVSAIAFSNDGTYLYSGDESGELLTWKIER</sequence>
<dbReference type="InterPro" id="IPR001680">
    <property type="entry name" value="WD40_rpt"/>
</dbReference>
<evidence type="ECO:0000313" key="3">
    <source>
        <dbReference type="EMBL" id="KPQ35864.1"/>
    </source>
</evidence>
<dbReference type="PROSITE" id="PS50082">
    <property type="entry name" value="WD_REPEATS_2"/>
    <property type="match status" value="3"/>
</dbReference>